<evidence type="ECO:0000259" key="3">
    <source>
        <dbReference type="Pfam" id="PF03816"/>
    </source>
</evidence>
<keyword evidence="6" id="KW-1185">Reference proteome</keyword>
<dbReference type="OrthoDB" id="9782542at2"/>
<gene>
    <name evidence="5" type="ORF">DZF91_27860</name>
</gene>
<protein>
    <submittedName>
        <fullName evidence="5">LytR family transcriptional regulator</fullName>
    </submittedName>
</protein>
<evidence type="ECO:0000256" key="2">
    <source>
        <dbReference type="SAM" id="MobiDB-lite"/>
    </source>
</evidence>
<dbReference type="PANTHER" id="PTHR33392:SF6">
    <property type="entry name" value="POLYISOPRENYL-TEICHOIC ACID--PEPTIDOGLYCAN TEICHOIC ACID TRANSFERASE TAGU"/>
    <property type="match status" value="1"/>
</dbReference>
<comment type="similarity">
    <text evidence="1">Belongs to the LytR/CpsA/Psr (LCP) family.</text>
</comment>
<feature type="domain" description="Cell envelope-related transcriptional attenuator" evidence="3">
    <location>
        <begin position="77"/>
        <end position="251"/>
    </location>
</feature>
<evidence type="ECO:0000256" key="1">
    <source>
        <dbReference type="ARBA" id="ARBA00006068"/>
    </source>
</evidence>
<organism evidence="5 6">
    <name type="scientific">Actinomadura logoneensis</name>
    <dbReference type="NCBI Taxonomy" id="2293572"/>
    <lineage>
        <taxon>Bacteria</taxon>
        <taxon>Bacillati</taxon>
        <taxon>Actinomycetota</taxon>
        <taxon>Actinomycetes</taxon>
        <taxon>Streptosporangiales</taxon>
        <taxon>Thermomonosporaceae</taxon>
        <taxon>Actinomadura</taxon>
    </lineage>
</organism>
<dbReference type="InterPro" id="IPR027381">
    <property type="entry name" value="LytR/CpsA/Psr_C"/>
</dbReference>
<sequence>MVASGLSFFVLNSLRGLGSSHALGHGPRSADGATNILLIGLDSRKDQNGDPLPRAVLRQLHAGSARGVNEEGVGGYNTNTLILLHVPNDGGRATAFSIPRDDYVDYTDAVGPQQHGKIKEAYGVTKAFTEERLRARGEQDRHRLERAGREAARKATISTVRDLLGVPVDHFAEVNLAGFYDLATALGGVDVCLNHPVRDVYSGADFPAGRRHLDGAQALAFVRQRHGLANGDLDRTHRQQAFLAAVTHKLKQDGIFGDLGRMRSLLKVAQKDVVTDSGWDVLGFAQQAKSLTGGNVEFHTLPIEGFGTIGRQSVNLVNPRKIRAMVHDTLNPPKQPPATAAGGGAGGGAKATVDVLNGGGHAGLAARVANALAQEGYTTGRVGNAAPRRRTTVRYGPSAGAAGRHIAERFGVRAVADPSLPAGGVRVVLGPAADVPSGAGTGGSLPAPTATLPTTGAQGGAVQGGGIPCVD</sequence>
<dbReference type="Proteomes" id="UP000261811">
    <property type="component" value="Unassembled WGS sequence"/>
</dbReference>
<dbReference type="PANTHER" id="PTHR33392">
    <property type="entry name" value="POLYISOPRENYL-TEICHOIC ACID--PEPTIDOGLYCAN TEICHOIC ACID TRANSFERASE TAGU"/>
    <property type="match status" value="1"/>
</dbReference>
<dbReference type="InterPro" id="IPR004474">
    <property type="entry name" value="LytR_CpsA_psr"/>
</dbReference>
<comment type="caution">
    <text evidence="5">The sequence shown here is derived from an EMBL/GenBank/DDBJ whole genome shotgun (WGS) entry which is preliminary data.</text>
</comment>
<proteinExistence type="inferred from homology"/>
<dbReference type="InterPro" id="IPR050922">
    <property type="entry name" value="LytR/CpsA/Psr_CW_biosynth"/>
</dbReference>
<dbReference type="Pfam" id="PF13399">
    <property type="entry name" value="LytR_C"/>
    <property type="match status" value="1"/>
</dbReference>
<dbReference type="Gene3D" id="3.30.70.2390">
    <property type="match status" value="1"/>
</dbReference>
<reference evidence="5 6" key="1">
    <citation type="submission" date="2018-08" db="EMBL/GenBank/DDBJ databases">
        <title>Actinomadura jelena sp. nov., a novel Actinomycete isolated from soil in Chad.</title>
        <authorList>
            <person name="Shi L."/>
        </authorList>
    </citation>
    <scope>NUCLEOTIDE SEQUENCE [LARGE SCALE GENOMIC DNA]</scope>
    <source>
        <strain evidence="5 6">NEAU-G17</strain>
    </source>
</reference>
<dbReference type="Pfam" id="PF03816">
    <property type="entry name" value="LytR_cpsA_psr"/>
    <property type="match status" value="1"/>
</dbReference>
<feature type="domain" description="LytR/CpsA/Psr regulator C-terminal" evidence="4">
    <location>
        <begin position="351"/>
        <end position="431"/>
    </location>
</feature>
<feature type="region of interest" description="Disordered" evidence="2">
    <location>
        <begin position="328"/>
        <end position="347"/>
    </location>
</feature>
<evidence type="ECO:0000259" key="4">
    <source>
        <dbReference type="Pfam" id="PF13399"/>
    </source>
</evidence>
<evidence type="ECO:0000313" key="5">
    <source>
        <dbReference type="EMBL" id="RFU38411.1"/>
    </source>
</evidence>
<name>A0A372JEG8_9ACTN</name>
<accession>A0A372JEG8</accession>
<evidence type="ECO:0000313" key="6">
    <source>
        <dbReference type="Proteomes" id="UP000261811"/>
    </source>
</evidence>
<dbReference type="NCBIfam" id="TIGR00350">
    <property type="entry name" value="lytR_cpsA_psr"/>
    <property type="match status" value="1"/>
</dbReference>
<dbReference type="EMBL" id="QURH01000809">
    <property type="protein sequence ID" value="RFU38411.1"/>
    <property type="molecule type" value="Genomic_DNA"/>
</dbReference>
<dbReference type="AlphaFoldDB" id="A0A372JEG8"/>
<dbReference type="Gene3D" id="3.40.630.190">
    <property type="entry name" value="LCP protein"/>
    <property type="match status" value="1"/>
</dbReference>